<dbReference type="Pfam" id="PF11347">
    <property type="entry name" value="CRR42-like"/>
    <property type="match status" value="1"/>
</dbReference>
<accession>A0AAV7E8L6</accession>
<protein>
    <recommendedName>
        <fullName evidence="3">Chlororespiratory reduction 42</fullName>
    </recommendedName>
</protein>
<evidence type="ECO:0000313" key="2">
    <source>
        <dbReference type="Proteomes" id="UP000825729"/>
    </source>
</evidence>
<organism evidence="1 2">
    <name type="scientific">Aristolochia fimbriata</name>
    <name type="common">White veined hardy Dutchman's pipe vine</name>
    <dbReference type="NCBI Taxonomy" id="158543"/>
    <lineage>
        <taxon>Eukaryota</taxon>
        <taxon>Viridiplantae</taxon>
        <taxon>Streptophyta</taxon>
        <taxon>Embryophyta</taxon>
        <taxon>Tracheophyta</taxon>
        <taxon>Spermatophyta</taxon>
        <taxon>Magnoliopsida</taxon>
        <taxon>Magnoliidae</taxon>
        <taxon>Piperales</taxon>
        <taxon>Aristolochiaceae</taxon>
        <taxon>Aristolochia</taxon>
    </lineage>
</organism>
<dbReference type="EMBL" id="JAINDJ010000006">
    <property type="protein sequence ID" value="KAG9445205.1"/>
    <property type="molecule type" value="Genomic_DNA"/>
</dbReference>
<evidence type="ECO:0000313" key="1">
    <source>
        <dbReference type="EMBL" id="KAG9445205.1"/>
    </source>
</evidence>
<proteinExistence type="predicted"/>
<evidence type="ECO:0008006" key="3">
    <source>
        <dbReference type="Google" id="ProtNLM"/>
    </source>
</evidence>
<name>A0AAV7E8L6_ARIFI</name>
<gene>
    <name evidence="1" type="ORF">H6P81_016545</name>
</gene>
<dbReference type="PANTHER" id="PTHR36799:SF2">
    <property type="entry name" value="PROTEIN CHLORORESPIRATORY REDUCTION 42, CHLOROPLASTIC"/>
    <property type="match status" value="1"/>
</dbReference>
<dbReference type="AlphaFoldDB" id="A0AAV7E8L6"/>
<keyword evidence="2" id="KW-1185">Reference proteome</keyword>
<comment type="caution">
    <text evidence="1">The sequence shown here is derived from an EMBL/GenBank/DDBJ whole genome shotgun (WGS) entry which is preliminary data.</text>
</comment>
<dbReference type="Proteomes" id="UP000825729">
    <property type="component" value="Unassembled WGS sequence"/>
</dbReference>
<dbReference type="GO" id="GO:0010258">
    <property type="term" value="P:NADH dehydrogenase complex (plastoquinone) assembly"/>
    <property type="evidence" value="ECO:0007669"/>
    <property type="project" value="InterPro"/>
</dbReference>
<dbReference type="InterPro" id="IPR021495">
    <property type="entry name" value="CRR42-like"/>
</dbReference>
<sequence length="123" mass="13399">MTTSLSSSMISLRYPFNKQSNSSSLTPPCQRARFPFVKCEAAPSSDGDKSSLRIGSPVIIVEAPTMLKTADSMPSLRANSGQVRAGDVGRVVARKPKDVWAVRLKIGTYLLDGKHFRSLDLDE</sequence>
<dbReference type="PANTHER" id="PTHR36799">
    <property type="match status" value="1"/>
</dbReference>
<reference evidence="1 2" key="1">
    <citation type="submission" date="2021-07" db="EMBL/GenBank/DDBJ databases">
        <title>The Aristolochia fimbriata genome: insights into angiosperm evolution, floral development and chemical biosynthesis.</title>
        <authorList>
            <person name="Jiao Y."/>
        </authorList>
    </citation>
    <scope>NUCLEOTIDE SEQUENCE [LARGE SCALE GENOMIC DNA]</scope>
    <source>
        <strain evidence="1">IBCAS-2021</strain>
        <tissue evidence="1">Leaf</tissue>
    </source>
</reference>